<evidence type="ECO:0000313" key="3">
    <source>
        <dbReference type="Proteomes" id="UP000026961"/>
    </source>
</evidence>
<feature type="region of interest" description="Disordered" evidence="1">
    <location>
        <begin position="12"/>
        <end position="35"/>
    </location>
</feature>
<reference evidence="2" key="3">
    <citation type="submission" date="2018-05" db="EMBL/GenBank/DDBJ databases">
        <title>OgluRS3 (Oryza glumaepatula Reference Sequence Version 3).</title>
        <authorList>
            <person name="Zhang J."/>
            <person name="Kudrna D."/>
            <person name="Lee S."/>
            <person name="Talag J."/>
            <person name="Welchert J."/>
            <person name="Wing R.A."/>
        </authorList>
    </citation>
    <scope>NUCLEOTIDE SEQUENCE [LARGE SCALE GENOMIC DNA]</scope>
</reference>
<reference evidence="2" key="2">
    <citation type="submission" date="2015-04" db="UniProtKB">
        <authorList>
            <consortium name="EnsemblPlants"/>
        </authorList>
    </citation>
    <scope>IDENTIFICATION</scope>
</reference>
<protein>
    <submittedName>
        <fullName evidence="2">Uncharacterized protein</fullName>
    </submittedName>
</protein>
<evidence type="ECO:0000256" key="1">
    <source>
        <dbReference type="SAM" id="MobiDB-lite"/>
    </source>
</evidence>
<dbReference type="EnsemblPlants" id="OGLUM01G49070.1">
    <property type="protein sequence ID" value="OGLUM01G49070.1"/>
    <property type="gene ID" value="OGLUM01G49070"/>
</dbReference>
<dbReference type="AlphaFoldDB" id="A0A0D9YKC8"/>
<evidence type="ECO:0000313" key="2">
    <source>
        <dbReference type="EnsemblPlants" id="OGLUM01G49070.1"/>
    </source>
</evidence>
<keyword evidence="3" id="KW-1185">Reference proteome</keyword>
<dbReference type="Proteomes" id="UP000026961">
    <property type="component" value="Chromosome 1"/>
</dbReference>
<dbReference type="Gramene" id="OGLUM01G49070.1">
    <property type="protein sequence ID" value="OGLUM01G49070.1"/>
    <property type="gene ID" value="OGLUM01G49070"/>
</dbReference>
<sequence length="159" mass="17106">MRLTGLCPPLHRCGTSPDVAEPGPDPLVAEGGLPRPPDLASAHGIQPSLSITLAGLPSQSYATGSIGIIEKGAPASRQWRSMADEQASETPLACVPARVGGVINFLGSAFARFLLAATTTSCNATRHCILFDNALHCDIFFLYINFQHVDRRRHQRRMD</sequence>
<dbReference type="HOGENOM" id="CLU_1663473_0_0_1"/>
<name>A0A0D9YKC8_9ORYZ</name>
<organism evidence="2">
    <name type="scientific">Oryza glumipatula</name>
    <dbReference type="NCBI Taxonomy" id="40148"/>
    <lineage>
        <taxon>Eukaryota</taxon>
        <taxon>Viridiplantae</taxon>
        <taxon>Streptophyta</taxon>
        <taxon>Embryophyta</taxon>
        <taxon>Tracheophyta</taxon>
        <taxon>Spermatophyta</taxon>
        <taxon>Magnoliopsida</taxon>
        <taxon>Liliopsida</taxon>
        <taxon>Poales</taxon>
        <taxon>Poaceae</taxon>
        <taxon>BOP clade</taxon>
        <taxon>Oryzoideae</taxon>
        <taxon>Oryzeae</taxon>
        <taxon>Oryzinae</taxon>
        <taxon>Oryza</taxon>
    </lineage>
</organism>
<accession>A0A0D9YKC8</accession>
<reference evidence="2" key="1">
    <citation type="submission" date="2013-08" db="EMBL/GenBank/DDBJ databases">
        <title>Oryza genome evolution.</title>
        <authorList>
            <person name="Wing R.A."/>
            <person name="Panaud O."/>
            <person name="Oliveira A.C."/>
        </authorList>
    </citation>
    <scope>NUCLEOTIDE SEQUENCE</scope>
</reference>
<proteinExistence type="predicted"/>